<dbReference type="AlphaFoldDB" id="A0A239KRU8"/>
<dbReference type="EMBL" id="FZOQ01000031">
    <property type="protein sequence ID" value="SNT21077.1"/>
    <property type="molecule type" value="Genomic_DNA"/>
</dbReference>
<gene>
    <name evidence="1" type="ORF">SAMN06296052_13127</name>
</gene>
<name>A0A239KRU8_9BACT</name>
<evidence type="ECO:0000313" key="1">
    <source>
        <dbReference type="EMBL" id="SNT21077.1"/>
    </source>
</evidence>
<dbReference type="RefSeq" id="WP_089321502.1">
    <property type="nucleotide sequence ID" value="NZ_FZOQ01000031.1"/>
</dbReference>
<dbReference type="InterPro" id="IPR029032">
    <property type="entry name" value="AhpD-like"/>
</dbReference>
<dbReference type="Proteomes" id="UP000198432">
    <property type="component" value="Unassembled WGS sequence"/>
</dbReference>
<keyword evidence="1" id="KW-0560">Oxidoreductase</keyword>
<proteinExistence type="predicted"/>
<dbReference type="SUPFAM" id="SSF69118">
    <property type="entry name" value="AhpD-like"/>
    <property type="match status" value="1"/>
</dbReference>
<evidence type="ECO:0000313" key="2">
    <source>
        <dbReference type="Proteomes" id="UP000198432"/>
    </source>
</evidence>
<dbReference type="Gene3D" id="1.20.1290.10">
    <property type="entry name" value="AhpD-like"/>
    <property type="match status" value="1"/>
</dbReference>
<keyword evidence="2" id="KW-1185">Reference proteome</keyword>
<keyword evidence="1" id="KW-0575">Peroxidase</keyword>
<dbReference type="OrthoDB" id="1257571at2"/>
<sequence>MKTRINLSPNGETPFQKLLGYNQDLMQKWAGLEETFFTCTGLSPELLEQVRRTLAFGNQCQYCMAKGKPKTENLNQREELASAFAELFLLDHLSINDGHFEVLREVFSDKEIVELCAFVCFITGAQRLGAVMNLTPGLKVQN</sequence>
<dbReference type="GO" id="GO:0004601">
    <property type="term" value="F:peroxidase activity"/>
    <property type="evidence" value="ECO:0007669"/>
    <property type="project" value="UniProtKB-KW"/>
</dbReference>
<organism evidence="1 2">
    <name type="scientific">Pontibacter ummariensis</name>
    <dbReference type="NCBI Taxonomy" id="1610492"/>
    <lineage>
        <taxon>Bacteria</taxon>
        <taxon>Pseudomonadati</taxon>
        <taxon>Bacteroidota</taxon>
        <taxon>Cytophagia</taxon>
        <taxon>Cytophagales</taxon>
        <taxon>Hymenobacteraceae</taxon>
        <taxon>Pontibacter</taxon>
    </lineage>
</organism>
<protein>
    <submittedName>
        <fullName evidence="1">Alkylhydroperoxidase family enzyme, contains CxxC motif</fullName>
    </submittedName>
</protein>
<reference evidence="2" key="1">
    <citation type="submission" date="2017-06" db="EMBL/GenBank/DDBJ databases">
        <authorList>
            <person name="Varghese N."/>
            <person name="Submissions S."/>
        </authorList>
    </citation>
    <scope>NUCLEOTIDE SEQUENCE [LARGE SCALE GENOMIC DNA]</scope>
    <source>
        <strain evidence="2">NKM1</strain>
    </source>
</reference>
<accession>A0A239KRU8</accession>